<dbReference type="EMBL" id="SDRB02011191">
    <property type="protein sequence ID" value="THG02442.1"/>
    <property type="molecule type" value="Genomic_DNA"/>
</dbReference>
<proteinExistence type="predicted"/>
<reference evidence="2 3" key="1">
    <citation type="journal article" date="2018" name="Proc. Natl. Acad. Sci. U.S.A.">
        <title>Draft genome sequence of Camellia sinensis var. sinensis provides insights into the evolution of the tea genome and tea quality.</title>
        <authorList>
            <person name="Wei C."/>
            <person name="Yang H."/>
            <person name="Wang S."/>
            <person name="Zhao J."/>
            <person name="Liu C."/>
            <person name="Gao L."/>
            <person name="Xia E."/>
            <person name="Lu Y."/>
            <person name="Tai Y."/>
            <person name="She G."/>
            <person name="Sun J."/>
            <person name="Cao H."/>
            <person name="Tong W."/>
            <person name="Gao Q."/>
            <person name="Li Y."/>
            <person name="Deng W."/>
            <person name="Jiang X."/>
            <person name="Wang W."/>
            <person name="Chen Q."/>
            <person name="Zhang S."/>
            <person name="Li H."/>
            <person name="Wu J."/>
            <person name="Wang P."/>
            <person name="Li P."/>
            <person name="Shi C."/>
            <person name="Zheng F."/>
            <person name="Jian J."/>
            <person name="Huang B."/>
            <person name="Shan D."/>
            <person name="Shi M."/>
            <person name="Fang C."/>
            <person name="Yue Y."/>
            <person name="Li F."/>
            <person name="Li D."/>
            <person name="Wei S."/>
            <person name="Han B."/>
            <person name="Jiang C."/>
            <person name="Yin Y."/>
            <person name="Xia T."/>
            <person name="Zhang Z."/>
            <person name="Bennetzen J.L."/>
            <person name="Zhao S."/>
            <person name="Wan X."/>
        </authorList>
    </citation>
    <scope>NUCLEOTIDE SEQUENCE [LARGE SCALE GENOMIC DNA]</scope>
    <source>
        <strain evidence="3">cv. Shuchazao</strain>
        <tissue evidence="2">Leaf</tissue>
    </source>
</reference>
<dbReference type="SUPFAM" id="SSF52016">
    <property type="entry name" value="LeuD/IlvD-like"/>
    <property type="match status" value="1"/>
</dbReference>
<name>A0A4S4DI19_CAMSN</name>
<dbReference type="PROSITE" id="PS00887">
    <property type="entry name" value="ILVD_EDD_2"/>
    <property type="match status" value="1"/>
</dbReference>
<dbReference type="InterPro" id="IPR011990">
    <property type="entry name" value="TPR-like_helical_dom_sf"/>
</dbReference>
<organism evidence="2 3">
    <name type="scientific">Camellia sinensis var. sinensis</name>
    <name type="common">China tea</name>
    <dbReference type="NCBI Taxonomy" id="542762"/>
    <lineage>
        <taxon>Eukaryota</taxon>
        <taxon>Viridiplantae</taxon>
        <taxon>Streptophyta</taxon>
        <taxon>Embryophyta</taxon>
        <taxon>Tracheophyta</taxon>
        <taxon>Spermatophyta</taxon>
        <taxon>Magnoliopsida</taxon>
        <taxon>eudicotyledons</taxon>
        <taxon>Gunneridae</taxon>
        <taxon>Pentapetalae</taxon>
        <taxon>asterids</taxon>
        <taxon>Ericales</taxon>
        <taxon>Theaceae</taxon>
        <taxon>Camellia</taxon>
    </lineage>
</organism>
<accession>A0A4S4DI19</accession>
<dbReference type="Proteomes" id="UP000306102">
    <property type="component" value="Unassembled WGS sequence"/>
</dbReference>
<dbReference type="STRING" id="542762.A0A4S4DI19"/>
<sequence>MEDEGLDAGGDNNGKTTTANLKKREREEGKGLVYLMGDLSMEVMEENRDASQEAKVLGKLEEAIEQLTQAILLNPTSAIMYSGSLIAIASAEVFFEELYHALGQHSWGHKRKATIKDKGGNKRTYTMEVEEEEERDDDELDTVEIASVIHAIHGRSATILCLDPDSIHHLLRIAGLGVGVFLLLARRISVSKVDSWNVDCALLTDGRFSGGSHGYVVGHRKVDQSVSLKMEMPSP</sequence>
<dbReference type="InterPro" id="IPR020558">
    <property type="entry name" value="DiOHA_6PGluconate_deHydtase_CS"/>
</dbReference>
<dbReference type="GO" id="GO:0003824">
    <property type="term" value="F:catalytic activity"/>
    <property type="evidence" value="ECO:0007669"/>
    <property type="project" value="InterPro"/>
</dbReference>
<dbReference type="AlphaFoldDB" id="A0A4S4DI19"/>
<protein>
    <submittedName>
        <fullName evidence="2">Uncharacterized protein</fullName>
    </submittedName>
</protein>
<evidence type="ECO:0000313" key="3">
    <source>
        <dbReference type="Proteomes" id="UP000306102"/>
    </source>
</evidence>
<evidence type="ECO:0000256" key="1">
    <source>
        <dbReference type="SAM" id="MobiDB-lite"/>
    </source>
</evidence>
<keyword evidence="3" id="KW-1185">Reference proteome</keyword>
<dbReference type="Gene3D" id="1.25.40.10">
    <property type="entry name" value="Tetratricopeptide repeat domain"/>
    <property type="match status" value="1"/>
</dbReference>
<evidence type="ECO:0000313" key="2">
    <source>
        <dbReference type="EMBL" id="THG02442.1"/>
    </source>
</evidence>
<comment type="caution">
    <text evidence="2">The sequence shown here is derived from an EMBL/GenBank/DDBJ whole genome shotgun (WGS) entry which is preliminary data.</text>
</comment>
<gene>
    <name evidence="2" type="ORF">TEA_020289</name>
</gene>
<feature type="region of interest" description="Disordered" evidence="1">
    <location>
        <begin position="1"/>
        <end position="23"/>
    </location>
</feature>